<dbReference type="GeneID" id="18675986"/>
<accession>R7SGN4</accession>
<feature type="region of interest" description="Disordered" evidence="1">
    <location>
        <begin position="26"/>
        <end position="60"/>
    </location>
</feature>
<dbReference type="KEGG" id="fme:FOMMEDRAFT_163207"/>
<proteinExistence type="predicted"/>
<reference evidence="3" key="1">
    <citation type="journal article" date="2012" name="Science">
        <title>The Paleozoic origin of enzymatic lignin decomposition reconstructed from 31 fungal genomes.</title>
        <authorList>
            <person name="Floudas D."/>
            <person name="Binder M."/>
            <person name="Riley R."/>
            <person name="Barry K."/>
            <person name="Blanchette R.A."/>
            <person name="Henrissat B."/>
            <person name="Martinez A.T."/>
            <person name="Otillar R."/>
            <person name="Spatafora J.W."/>
            <person name="Yadav J.S."/>
            <person name="Aerts A."/>
            <person name="Benoit I."/>
            <person name="Boyd A."/>
            <person name="Carlson A."/>
            <person name="Copeland A."/>
            <person name="Coutinho P.M."/>
            <person name="de Vries R.P."/>
            <person name="Ferreira P."/>
            <person name="Findley K."/>
            <person name="Foster B."/>
            <person name="Gaskell J."/>
            <person name="Glotzer D."/>
            <person name="Gorecki P."/>
            <person name="Heitman J."/>
            <person name="Hesse C."/>
            <person name="Hori C."/>
            <person name="Igarashi K."/>
            <person name="Jurgens J.A."/>
            <person name="Kallen N."/>
            <person name="Kersten P."/>
            <person name="Kohler A."/>
            <person name="Kuees U."/>
            <person name="Kumar T.K.A."/>
            <person name="Kuo A."/>
            <person name="LaButti K."/>
            <person name="Larrondo L.F."/>
            <person name="Lindquist E."/>
            <person name="Ling A."/>
            <person name="Lombard V."/>
            <person name="Lucas S."/>
            <person name="Lundell T."/>
            <person name="Martin R."/>
            <person name="McLaughlin D.J."/>
            <person name="Morgenstern I."/>
            <person name="Morin E."/>
            <person name="Murat C."/>
            <person name="Nagy L.G."/>
            <person name="Nolan M."/>
            <person name="Ohm R.A."/>
            <person name="Patyshakuliyeva A."/>
            <person name="Rokas A."/>
            <person name="Ruiz-Duenas F.J."/>
            <person name="Sabat G."/>
            <person name="Salamov A."/>
            <person name="Samejima M."/>
            <person name="Schmutz J."/>
            <person name="Slot J.C."/>
            <person name="St John F."/>
            <person name="Stenlid J."/>
            <person name="Sun H."/>
            <person name="Sun S."/>
            <person name="Syed K."/>
            <person name="Tsang A."/>
            <person name="Wiebenga A."/>
            <person name="Young D."/>
            <person name="Pisabarro A."/>
            <person name="Eastwood D.C."/>
            <person name="Martin F."/>
            <person name="Cullen D."/>
            <person name="Grigoriev I.V."/>
            <person name="Hibbett D.S."/>
        </authorList>
    </citation>
    <scope>NUCLEOTIDE SEQUENCE [LARGE SCALE GENOMIC DNA]</scope>
    <source>
        <strain evidence="3">MF3/22</strain>
    </source>
</reference>
<dbReference type="AlphaFoldDB" id="R7SGN4"/>
<protein>
    <submittedName>
        <fullName evidence="2">Uncharacterized protein</fullName>
    </submittedName>
</protein>
<evidence type="ECO:0000313" key="2">
    <source>
        <dbReference type="EMBL" id="EJC97467.1"/>
    </source>
</evidence>
<gene>
    <name evidence="2" type="ORF">FOMMEDRAFT_163207</name>
</gene>
<dbReference type="EMBL" id="JH718375">
    <property type="protein sequence ID" value="EJC97467.1"/>
    <property type="molecule type" value="Genomic_DNA"/>
</dbReference>
<dbReference type="Proteomes" id="UP000053630">
    <property type="component" value="Unassembled WGS sequence"/>
</dbReference>
<dbReference type="RefSeq" id="XP_007272270.1">
    <property type="nucleotide sequence ID" value="XM_007272208.1"/>
</dbReference>
<organism evidence="2 3">
    <name type="scientific">Fomitiporia mediterranea (strain MF3/22)</name>
    <name type="common">Grapevine white-rot fungus</name>
    <dbReference type="NCBI Taxonomy" id="694068"/>
    <lineage>
        <taxon>Eukaryota</taxon>
        <taxon>Fungi</taxon>
        <taxon>Dikarya</taxon>
        <taxon>Basidiomycota</taxon>
        <taxon>Agaricomycotina</taxon>
        <taxon>Agaricomycetes</taxon>
        <taxon>Hymenochaetales</taxon>
        <taxon>Hymenochaetaceae</taxon>
        <taxon>Fomitiporia</taxon>
    </lineage>
</organism>
<sequence>MSEELGCIQNPDRTLKDANIYASTGIHPQTSTVDNTSLPKDPAHSKALKLKHQKPQKLGK</sequence>
<feature type="compositionally biased region" description="Polar residues" evidence="1">
    <location>
        <begin position="26"/>
        <end position="38"/>
    </location>
</feature>
<evidence type="ECO:0000256" key="1">
    <source>
        <dbReference type="SAM" id="MobiDB-lite"/>
    </source>
</evidence>
<keyword evidence="3" id="KW-1185">Reference proteome</keyword>
<evidence type="ECO:0000313" key="3">
    <source>
        <dbReference type="Proteomes" id="UP000053630"/>
    </source>
</evidence>
<feature type="compositionally biased region" description="Basic residues" evidence="1">
    <location>
        <begin position="46"/>
        <end position="60"/>
    </location>
</feature>
<name>R7SGN4_FOMME</name>